<sequence>HAQDITLAGWDIQLDSLSRCVHSHGVLPENIWAPHRGDLDDTAVFDAPPEGLDLNGRVAHLTRDIQNLKKHHPDAAPVMINLLPACGLMDLEQVTSLSRLYSDVDPSLFPDLAYVLAAILSEVPVVNFTPNHLEVPVIVQEAVTRGVPMAGYDGKTGQTYLKVVLASALKARSFYVDGWYSLNILGNADGKNLMDPDRAAGKVANKTDLLDDILGYPVGDRYDTPSHKIHIDYYPPRGDAKE</sequence>
<dbReference type="AlphaFoldDB" id="X0WC61"/>
<dbReference type="InterPro" id="IPR002587">
    <property type="entry name" value="Myo-inos-1-P_Synthase"/>
</dbReference>
<accession>X0WC61</accession>
<dbReference type="GO" id="GO:0004512">
    <property type="term" value="F:inositol-3-phosphate synthase activity"/>
    <property type="evidence" value="ECO:0007669"/>
    <property type="project" value="InterPro"/>
</dbReference>
<feature type="domain" description="Myo-inositol-1-phosphate synthase GAPDH-like" evidence="2">
    <location>
        <begin position="157"/>
        <end position="241"/>
    </location>
</feature>
<dbReference type="Gene3D" id="3.40.50.720">
    <property type="entry name" value="NAD(P)-binding Rossmann-like Domain"/>
    <property type="match status" value="1"/>
</dbReference>
<dbReference type="Gene3D" id="3.30.360.10">
    <property type="entry name" value="Dihydrodipicolinate Reductase, domain 2"/>
    <property type="match status" value="1"/>
</dbReference>
<dbReference type="InterPro" id="IPR013021">
    <property type="entry name" value="Myo-inos-1-P_Synthase_GAPDH"/>
</dbReference>
<evidence type="ECO:0000313" key="3">
    <source>
        <dbReference type="EMBL" id="GAG28240.1"/>
    </source>
</evidence>
<evidence type="ECO:0000259" key="2">
    <source>
        <dbReference type="Pfam" id="PF01658"/>
    </source>
</evidence>
<dbReference type="PANTHER" id="PTHR11510">
    <property type="entry name" value="MYO-INOSITOL-1 PHOSPHATE SYNTHASE"/>
    <property type="match status" value="1"/>
</dbReference>
<evidence type="ECO:0000256" key="1">
    <source>
        <dbReference type="ARBA" id="ARBA00010813"/>
    </source>
</evidence>
<dbReference type="SUPFAM" id="SSF51735">
    <property type="entry name" value="NAD(P)-binding Rossmann-fold domains"/>
    <property type="match status" value="1"/>
</dbReference>
<organism evidence="3">
    <name type="scientific">marine sediment metagenome</name>
    <dbReference type="NCBI Taxonomy" id="412755"/>
    <lineage>
        <taxon>unclassified sequences</taxon>
        <taxon>metagenomes</taxon>
        <taxon>ecological metagenomes</taxon>
    </lineage>
</organism>
<comment type="similarity">
    <text evidence="1">Belongs to the myo-inositol 1-phosphate synthase family.</text>
</comment>
<dbReference type="SUPFAM" id="SSF55347">
    <property type="entry name" value="Glyceraldehyde-3-phosphate dehydrogenase-like, C-terminal domain"/>
    <property type="match status" value="1"/>
</dbReference>
<reference evidence="3" key="1">
    <citation type="journal article" date="2014" name="Front. Microbiol.">
        <title>High frequency of phylogenetically diverse reductive dehalogenase-homologous genes in deep subseafloor sedimentary metagenomes.</title>
        <authorList>
            <person name="Kawai M."/>
            <person name="Futagami T."/>
            <person name="Toyoda A."/>
            <person name="Takaki Y."/>
            <person name="Nishi S."/>
            <person name="Hori S."/>
            <person name="Arai W."/>
            <person name="Tsubouchi T."/>
            <person name="Morono Y."/>
            <person name="Uchiyama I."/>
            <person name="Ito T."/>
            <person name="Fujiyama A."/>
            <person name="Inagaki F."/>
            <person name="Takami H."/>
        </authorList>
    </citation>
    <scope>NUCLEOTIDE SEQUENCE</scope>
    <source>
        <strain evidence="3">Expedition CK06-06</strain>
    </source>
</reference>
<dbReference type="Pfam" id="PF01658">
    <property type="entry name" value="Inos-1-P_synth"/>
    <property type="match status" value="1"/>
</dbReference>
<comment type="caution">
    <text evidence="3">The sequence shown here is derived from an EMBL/GenBank/DDBJ whole genome shotgun (WGS) entry which is preliminary data.</text>
</comment>
<dbReference type="GO" id="GO:0008654">
    <property type="term" value="P:phospholipid biosynthetic process"/>
    <property type="evidence" value="ECO:0007669"/>
    <property type="project" value="InterPro"/>
</dbReference>
<protein>
    <recommendedName>
        <fullName evidence="2">Myo-inositol-1-phosphate synthase GAPDH-like domain-containing protein</fullName>
    </recommendedName>
</protein>
<dbReference type="GO" id="GO:0006021">
    <property type="term" value="P:inositol biosynthetic process"/>
    <property type="evidence" value="ECO:0007669"/>
    <property type="project" value="InterPro"/>
</dbReference>
<dbReference type="EMBL" id="BARS01048758">
    <property type="protein sequence ID" value="GAG28240.1"/>
    <property type="molecule type" value="Genomic_DNA"/>
</dbReference>
<feature type="non-terminal residue" evidence="3">
    <location>
        <position position="1"/>
    </location>
</feature>
<name>X0WC61_9ZZZZ</name>
<feature type="non-terminal residue" evidence="3">
    <location>
        <position position="242"/>
    </location>
</feature>
<dbReference type="InterPro" id="IPR036291">
    <property type="entry name" value="NAD(P)-bd_dom_sf"/>
</dbReference>
<gene>
    <name evidence="3" type="ORF">S01H1_73014</name>
</gene>
<proteinExistence type="inferred from homology"/>